<dbReference type="GO" id="GO:0016757">
    <property type="term" value="F:glycosyltransferase activity"/>
    <property type="evidence" value="ECO:0007669"/>
    <property type="project" value="InterPro"/>
</dbReference>
<reference evidence="4" key="1">
    <citation type="submission" date="2017-06" db="EMBL/GenBank/DDBJ databases">
        <authorList>
            <person name="Varghese N."/>
            <person name="Submissions S."/>
        </authorList>
    </citation>
    <scope>NUCLEOTIDE SEQUENCE [LARGE SCALE GENOMIC DNA]</scope>
    <source>
        <strain evidence="4">NKM1</strain>
    </source>
</reference>
<dbReference type="OrthoDB" id="9801573at2"/>
<dbReference type="PANTHER" id="PTHR45947">
    <property type="entry name" value="SULFOQUINOVOSYL TRANSFERASE SQD2"/>
    <property type="match status" value="1"/>
</dbReference>
<keyword evidence="4" id="KW-1185">Reference proteome</keyword>
<dbReference type="InterPro" id="IPR050194">
    <property type="entry name" value="Glycosyltransferase_grp1"/>
</dbReference>
<dbReference type="AlphaFoldDB" id="A0A239ELD0"/>
<keyword evidence="3" id="KW-0808">Transferase</keyword>
<dbReference type="Pfam" id="PF13439">
    <property type="entry name" value="Glyco_transf_4"/>
    <property type="match status" value="1"/>
</dbReference>
<dbReference type="Proteomes" id="UP000198432">
    <property type="component" value="Unassembled WGS sequence"/>
</dbReference>
<dbReference type="EMBL" id="FZOQ01000006">
    <property type="protein sequence ID" value="SNS45475.1"/>
    <property type="molecule type" value="Genomic_DNA"/>
</dbReference>
<accession>A0A239ELD0</accession>
<sequence>MKVLHILSELKFSGAELMLYTASTKFKKAKLQVTVLSTGTEEGVYARYYRELGWNVEHIPFKKNFQFFKELFDYLNNSAFDVVHIHRESAFIYTAFTAYLAGTKKIVRTVHNNFIFYGTLKVRRRIHHMIAQKLLKVSFIAISGSVEETELYLYKTKTVLINNWIDLNLYNKSSSSFLSNNFDSQLTRLCFVSVGSCSVVKNHKACLYLIKLLIDKGISCQYIHVGCGDLEGEEKNWVRENNLENHVQFTGNTDQVATYLAMSNIYLMPSLFEGIGNACLEAMASSLLCVVNNVPGLNTLIKNGETGLVVDFSNIEEVAERVVSTFNDKLRYDSIRRAARSYVTENHGLSNIDKMVLSYQAR</sequence>
<evidence type="ECO:0000313" key="4">
    <source>
        <dbReference type="Proteomes" id="UP000198432"/>
    </source>
</evidence>
<gene>
    <name evidence="3" type="ORF">SAMN06296052_106239</name>
</gene>
<organism evidence="3 4">
    <name type="scientific">Pontibacter ummariensis</name>
    <dbReference type="NCBI Taxonomy" id="1610492"/>
    <lineage>
        <taxon>Bacteria</taxon>
        <taxon>Pseudomonadati</taxon>
        <taxon>Bacteroidota</taxon>
        <taxon>Cytophagia</taxon>
        <taxon>Cytophagales</taxon>
        <taxon>Hymenobacteraceae</taxon>
        <taxon>Pontibacter</taxon>
    </lineage>
</organism>
<evidence type="ECO:0000259" key="2">
    <source>
        <dbReference type="Pfam" id="PF13439"/>
    </source>
</evidence>
<dbReference type="SUPFAM" id="SSF53756">
    <property type="entry name" value="UDP-Glycosyltransferase/glycogen phosphorylase"/>
    <property type="match status" value="1"/>
</dbReference>
<dbReference type="Pfam" id="PF00534">
    <property type="entry name" value="Glycos_transf_1"/>
    <property type="match status" value="1"/>
</dbReference>
<dbReference type="CDD" id="cd03801">
    <property type="entry name" value="GT4_PimA-like"/>
    <property type="match status" value="1"/>
</dbReference>
<protein>
    <submittedName>
        <fullName evidence="3">Glycosyltransferase involved in cell wall bisynthesis</fullName>
    </submittedName>
</protein>
<proteinExistence type="predicted"/>
<dbReference type="PANTHER" id="PTHR45947:SF3">
    <property type="entry name" value="SULFOQUINOVOSYL TRANSFERASE SQD2"/>
    <property type="match status" value="1"/>
</dbReference>
<dbReference type="Gene3D" id="3.40.50.2000">
    <property type="entry name" value="Glycogen Phosphorylase B"/>
    <property type="match status" value="2"/>
</dbReference>
<evidence type="ECO:0000259" key="1">
    <source>
        <dbReference type="Pfam" id="PF00534"/>
    </source>
</evidence>
<dbReference type="InterPro" id="IPR001296">
    <property type="entry name" value="Glyco_trans_1"/>
</dbReference>
<dbReference type="RefSeq" id="WP_089318880.1">
    <property type="nucleotide sequence ID" value="NZ_FZOQ01000006.1"/>
</dbReference>
<evidence type="ECO:0000313" key="3">
    <source>
        <dbReference type="EMBL" id="SNS45475.1"/>
    </source>
</evidence>
<dbReference type="InterPro" id="IPR028098">
    <property type="entry name" value="Glyco_trans_4-like_N"/>
</dbReference>
<feature type="domain" description="Glycosyl transferase family 1" evidence="1">
    <location>
        <begin position="186"/>
        <end position="340"/>
    </location>
</feature>
<name>A0A239ELD0_9BACT</name>
<feature type="domain" description="Glycosyltransferase subfamily 4-like N-terminal" evidence="2">
    <location>
        <begin position="13"/>
        <end position="168"/>
    </location>
</feature>